<feature type="compositionally biased region" description="Basic and acidic residues" evidence="2">
    <location>
        <begin position="256"/>
        <end position="279"/>
    </location>
</feature>
<reference evidence="3 4" key="1">
    <citation type="submission" date="2024-09" db="EMBL/GenBank/DDBJ databases">
        <title>Itraconazole resistance in Madurella fahalii resulting from another homologue of gene encoding cytochrome P450 14-alpha sterol demethylase (CYP51).</title>
        <authorList>
            <person name="Yoshioka I."/>
            <person name="Fahal A.H."/>
            <person name="Kaneko S."/>
            <person name="Yaguchi T."/>
        </authorList>
    </citation>
    <scope>NUCLEOTIDE SEQUENCE [LARGE SCALE GENOMIC DNA]</scope>
    <source>
        <strain evidence="3 4">IFM 68171</strain>
    </source>
</reference>
<feature type="compositionally biased region" description="Basic and acidic residues" evidence="2">
    <location>
        <begin position="428"/>
        <end position="454"/>
    </location>
</feature>
<feature type="region of interest" description="Disordered" evidence="2">
    <location>
        <begin position="252"/>
        <end position="279"/>
    </location>
</feature>
<protein>
    <submittedName>
        <fullName evidence="3">Multicopy suppressor of BFA (Brefeldin A)</fullName>
    </submittedName>
</protein>
<accession>A0ABQ0GLY3</accession>
<evidence type="ECO:0000313" key="4">
    <source>
        <dbReference type="Proteomes" id="UP001628179"/>
    </source>
</evidence>
<organism evidence="3 4">
    <name type="scientific">Madurella fahalii</name>
    <dbReference type="NCBI Taxonomy" id="1157608"/>
    <lineage>
        <taxon>Eukaryota</taxon>
        <taxon>Fungi</taxon>
        <taxon>Dikarya</taxon>
        <taxon>Ascomycota</taxon>
        <taxon>Pezizomycotina</taxon>
        <taxon>Sordariomycetes</taxon>
        <taxon>Sordariomycetidae</taxon>
        <taxon>Sordariales</taxon>
        <taxon>Sordariales incertae sedis</taxon>
        <taxon>Madurella</taxon>
    </lineage>
</organism>
<sequence length="507" mass="56664">MAAETSAPAAPAATTKPVKPDEAAFKDGLARLEREHKAAQEKLNAVKAKIDLASGKNKENPTQQRRQELIAQANEIRKKQGVGKNARTAKMDEIKRLDEQLRSRINEQKTARSKVPYKSTEEIDEKIERLERDVNSGTMKLVDEKKALAEVSSLRRLRKTFAQFDSSQKAIDDLKAKIKEIKDSMEDPEAKALSEQYNKIQAEIDAIKAEQDEAYKNLSALRDERTKLHAAQEQAWQALKKHKDDYHTQRKANLAWEREQREKRREREQAERERIAKERKMERAKQMLADASEPAFLEEIRCANSLLHFFDPKHAPVEKAPLLADKGLAATAQRKVDDSGLTGMRLVRKEDRDDDYMPAVKKGKKGKGGKKAGADAADAATASTASSSSSKFSCPPKVIEDCGFIGVNPPMAAAEVPEVMEKIKAKLDQWKADQPEQTRKNIEKAKKEIERLEAEEAGEAGSGASTPNGVNGKKEADKPEAAEEKKEKPEEEKKKETPKAEEVKADA</sequence>
<dbReference type="PANTHER" id="PTHR31027:SF2">
    <property type="entry name" value="LEBERCILIN DOMAIN-CONTAINING PROTEIN"/>
    <property type="match status" value="1"/>
</dbReference>
<dbReference type="Proteomes" id="UP001628179">
    <property type="component" value="Unassembled WGS sequence"/>
</dbReference>
<dbReference type="RefSeq" id="XP_070920503.1">
    <property type="nucleotide sequence ID" value="XM_071064402.1"/>
</dbReference>
<feature type="region of interest" description="Disordered" evidence="2">
    <location>
        <begin position="428"/>
        <end position="507"/>
    </location>
</feature>
<name>A0ABQ0GLY3_9PEZI</name>
<feature type="compositionally biased region" description="Low complexity" evidence="2">
    <location>
        <begin position="1"/>
        <end position="17"/>
    </location>
</feature>
<evidence type="ECO:0000313" key="3">
    <source>
        <dbReference type="EMBL" id="GAB1318773.1"/>
    </source>
</evidence>
<comment type="caution">
    <text evidence="3">The sequence shown here is derived from an EMBL/GenBank/DDBJ whole genome shotgun (WGS) entry which is preliminary data.</text>
</comment>
<dbReference type="PANTHER" id="PTHR31027">
    <property type="entry name" value="NUCLEAR SEGREGATION PROTEIN BFR1"/>
    <property type="match status" value="1"/>
</dbReference>
<feature type="region of interest" description="Disordered" evidence="2">
    <location>
        <begin position="350"/>
        <end position="394"/>
    </location>
</feature>
<feature type="region of interest" description="Disordered" evidence="2">
    <location>
        <begin position="47"/>
        <end position="67"/>
    </location>
</feature>
<dbReference type="Gene3D" id="1.10.287.1490">
    <property type="match status" value="1"/>
</dbReference>
<gene>
    <name evidence="3" type="primary">BFR1</name>
    <name evidence="3" type="ORF">MFIFM68171_08983</name>
</gene>
<feature type="coiled-coil region" evidence="1">
    <location>
        <begin position="164"/>
        <end position="224"/>
    </location>
</feature>
<feature type="compositionally biased region" description="Basic and acidic residues" evidence="2">
    <location>
        <begin position="472"/>
        <end position="507"/>
    </location>
</feature>
<feature type="compositionally biased region" description="Low complexity" evidence="2">
    <location>
        <begin position="374"/>
        <end position="391"/>
    </location>
</feature>
<keyword evidence="1" id="KW-0175">Coiled coil</keyword>
<feature type="compositionally biased region" description="Basic residues" evidence="2">
    <location>
        <begin position="361"/>
        <end position="370"/>
    </location>
</feature>
<evidence type="ECO:0000256" key="1">
    <source>
        <dbReference type="SAM" id="Coils"/>
    </source>
</evidence>
<dbReference type="InterPro" id="IPR039604">
    <property type="entry name" value="Bfr1"/>
</dbReference>
<feature type="region of interest" description="Disordered" evidence="2">
    <location>
        <begin position="1"/>
        <end position="22"/>
    </location>
</feature>
<keyword evidence="4" id="KW-1185">Reference proteome</keyword>
<dbReference type="GeneID" id="98179725"/>
<dbReference type="EMBL" id="BAAFSV010000005">
    <property type="protein sequence ID" value="GAB1318773.1"/>
    <property type="molecule type" value="Genomic_DNA"/>
</dbReference>
<evidence type="ECO:0000256" key="2">
    <source>
        <dbReference type="SAM" id="MobiDB-lite"/>
    </source>
</evidence>
<proteinExistence type="predicted"/>